<evidence type="ECO:0000256" key="4">
    <source>
        <dbReference type="ARBA" id="ARBA00022496"/>
    </source>
</evidence>
<evidence type="ECO:0000313" key="10">
    <source>
        <dbReference type="Proteomes" id="UP000316184"/>
    </source>
</evidence>
<organism evidence="9 10">
    <name type="scientific">Saccharopolyspora dendranthemae</name>
    <dbReference type="NCBI Taxonomy" id="1181886"/>
    <lineage>
        <taxon>Bacteria</taxon>
        <taxon>Bacillati</taxon>
        <taxon>Actinomycetota</taxon>
        <taxon>Actinomycetes</taxon>
        <taxon>Pseudonocardiales</taxon>
        <taxon>Pseudonocardiaceae</taxon>
        <taxon>Saccharopolyspora</taxon>
    </lineage>
</organism>
<evidence type="ECO:0000256" key="1">
    <source>
        <dbReference type="ARBA" id="ARBA00004202"/>
    </source>
</evidence>
<keyword evidence="3" id="KW-1003">Cell membrane</keyword>
<keyword evidence="7" id="KW-0472">Membrane</keyword>
<reference evidence="9 10" key="1">
    <citation type="submission" date="2019-06" db="EMBL/GenBank/DDBJ databases">
        <title>Sequencing the genomes of 1000 actinobacteria strains.</title>
        <authorList>
            <person name="Klenk H.-P."/>
        </authorList>
    </citation>
    <scope>NUCLEOTIDE SEQUENCE [LARGE SCALE GENOMIC DNA]</scope>
    <source>
        <strain evidence="9 10">DSM 46699</strain>
    </source>
</reference>
<dbReference type="Proteomes" id="UP000316184">
    <property type="component" value="Unassembled WGS sequence"/>
</dbReference>
<feature type="domain" description="AAA+ ATPase" evidence="8">
    <location>
        <begin position="65"/>
        <end position="241"/>
    </location>
</feature>
<dbReference type="GO" id="GO:0005886">
    <property type="term" value="C:plasma membrane"/>
    <property type="evidence" value="ECO:0007669"/>
    <property type="project" value="UniProtKB-SubCell"/>
</dbReference>
<comment type="caution">
    <text evidence="9">The sequence shown here is derived from an EMBL/GenBank/DDBJ whole genome shotgun (WGS) entry which is preliminary data.</text>
</comment>
<dbReference type="SMART" id="SM00382">
    <property type="entry name" value="AAA"/>
    <property type="match status" value="1"/>
</dbReference>
<name>A0A561U9A0_9PSEU</name>
<evidence type="ECO:0000256" key="7">
    <source>
        <dbReference type="ARBA" id="ARBA00023136"/>
    </source>
</evidence>
<dbReference type="AlphaFoldDB" id="A0A561U9A0"/>
<comment type="subcellular location">
    <subcellularLocation>
        <location evidence="1">Cell membrane</location>
        <topology evidence="1">Peripheral membrane protein</topology>
    </subcellularLocation>
</comment>
<dbReference type="InterPro" id="IPR027417">
    <property type="entry name" value="P-loop_NTPase"/>
</dbReference>
<gene>
    <name evidence="9" type="ORF">FHU35_12940</name>
</gene>
<keyword evidence="6" id="KW-0406">Ion transport</keyword>
<keyword evidence="4" id="KW-0410">Iron transport</keyword>
<dbReference type="EMBL" id="VIWX01000002">
    <property type="protein sequence ID" value="TWF95940.1"/>
    <property type="molecule type" value="Genomic_DNA"/>
</dbReference>
<dbReference type="GO" id="GO:0016887">
    <property type="term" value="F:ATP hydrolysis activity"/>
    <property type="evidence" value="ECO:0007669"/>
    <property type="project" value="InterPro"/>
</dbReference>
<dbReference type="InterPro" id="IPR038729">
    <property type="entry name" value="Rad50/SbcC_AAA"/>
</dbReference>
<accession>A0A561U9A0</accession>
<dbReference type="SUPFAM" id="SSF52540">
    <property type="entry name" value="P-loop containing nucleoside triphosphate hydrolases"/>
    <property type="match status" value="1"/>
</dbReference>
<evidence type="ECO:0000259" key="8">
    <source>
        <dbReference type="SMART" id="SM00382"/>
    </source>
</evidence>
<dbReference type="PANTHER" id="PTHR42771">
    <property type="entry name" value="IRON(3+)-HYDROXAMATE IMPORT ATP-BINDING PROTEIN FHUC"/>
    <property type="match status" value="1"/>
</dbReference>
<dbReference type="GO" id="GO:0005524">
    <property type="term" value="F:ATP binding"/>
    <property type="evidence" value="ECO:0007669"/>
    <property type="project" value="InterPro"/>
</dbReference>
<dbReference type="Pfam" id="PF13304">
    <property type="entry name" value="AAA_21"/>
    <property type="match status" value="1"/>
</dbReference>
<dbReference type="Pfam" id="PF13476">
    <property type="entry name" value="AAA_23"/>
    <property type="match status" value="1"/>
</dbReference>
<keyword evidence="2" id="KW-0813">Transport</keyword>
<dbReference type="GO" id="GO:0006826">
    <property type="term" value="P:iron ion transport"/>
    <property type="evidence" value="ECO:0007669"/>
    <property type="project" value="UniProtKB-KW"/>
</dbReference>
<evidence type="ECO:0000256" key="5">
    <source>
        <dbReference type="ARBA" id="ARBA00023004"/>
    </source>
</evidence>
<dbReference type="PANTHER" id="PTHR42771:SF2">
    <property type="entry name" value="IRON(3+)-HYDROXAMATE IMPORT ATP-BINDING PROTEIN FHUC"/>
    <property type="match status" value="1"/>
</dbReference>
<dbReference type="InterPro" id="IPR051535">
    <property type="entry name" value="Siderophore_ABC-ATPase"/>
</dbReference>
<dbReference type="Gene3D" id="3.40.50.300">
    <property type="entry name" value="P-loop containing nucleotide triphosphate hydrolases"/>
    <property type="match status" value="2"/>
</dbReference>
<keyword evidence="5" id="KW-0408">Iron</keyword>
<evidence type="ECO:0000256" key="3">
    <source>
        <dbReference type="ARBA" id="ARBA00022475"/>
    </source>
</evidence>
<evidence type="ECO:0000313" key="9">
    <source>
        <dbReference type="EMBL" id="TWF95940.1"/>
    </source>
</evidence>
<evidence type="ECO:0000256" key="6">
    <source>
        <dbReference type="ARBA" id="ARBA00023065"/>
    </source>
</evidence>
<proteinExistence type="predicted"/>
<sequence>MAEPGPPGIERVLPFGAMRQSWEARRAAGAFLRHARLEPGVGTGRYPFTLPVVARLAAGDGLDLDSSVTFLVGENGTGKSTLVEAIGTAAGFNPEGGSQSFRFTTRATESSLGDHLILRWNRRPRTGFFLRAESYYNVASEIERLDEDPYSPSLLPAYGGVSPHERSHGESFLDLAIHRFGPRGLYVLDEPEAALSVRGCMALLARLAELAAQGSQIIIATHSPVLLALPGARILEIDEDGAINTTDYDHALPVRFTRDFLASPDKYLRHLLDER</sequence>
<evidence type="ECO:0000256" key="2">
    <source>
        <dbReference type="ARBA" id="ARBA00022448"/>
    </source>
</evidence>
<keyword evidence="10" id="KW-1185">Reference proteome</keyword>
<dbReference type="GO" id="GO:0006302">
    <property type="term" value="P:double-strand break repair"/>
    <property type="evidence" value="ECO:0007669"/>
    <property type="project" value="InterPro"/>
</dbReference>
<protein>
    <submittedName>
        <fullName evidence="9">Putative ATPase</fullName>
    </submittedName>
</protein>
<dbReference type="InterPro" id="IPR003959">
    <property type="entry name" value="ATPase_AAA_core"/>
</dbReference>
<dbReference type="InterPro" id="IPR003593">
    <property type="entry name" value="AAA+_ATPase"/>
</dbReference>